<dbReference type="Proteomes" id="UP000260649">
    <property type="component" value="Unassembled WGS sequence"/>
</dbReference>
<keyword evidence="2" id="KW-1185">Reference proteome</keyword>
<gene>
    <name evidence="1" type="ORF">DV520_00455</name>
</gene>
<dbReference type="GeneID" id="97994202"/>
<name>A0A3E2B6I6_9FIRM</name>
<accession>A0A3E2B6I6</accession>
<dbReference type="RefSeq" id="WP_117141430.1">
    <property type="nucleotide sequence ID" value="NZ_CAKXKJ010000003.1"/>
</dbReference>
<dbReference type="OrthoDB" id="1848764at2"/>
<dbReference type="EMBL" id="QQRQ01000001">
    <property type="protein sequence ID" value="RFT07647.1"/>
    <property type="molecule type" value="Genomic_DNA"/>
</dbReference>
<reference evidence="1 2" key="1">
    <citation type="submission" date="2018-07" db="EMBL/GenBank/DDBJ databases">
        <title>GABA Modulating Bacteria of the Human Gut Microbiota.</title>
        <authorList>
            <person name="Strandwitz P."/>
            <person name="Kim K.H."/>
            <person name="Terekhova D."/>
            <person name="Liu J.K."/>
            <person name="Sharma A."/>
            <person name="Levering J."/>
            <person name="Mcdonald D."/>
            <person name="Dietrich D."/>
            <person name="Ramadhar T.R."/>
            <person name="Lekbua A."/>
            <person name="Mroue N."/>
            <person name="Liston C."/>
            <person name="Stewart E.J."/>
            <person name="Dubin M.J."/>
            <person name="Zengler K."/>
            <person name="Knight R."/>
            <person name="Gilbert J.A."/>
            <person name="Clardy J."/>
            <person name="Lewis K."/>
        </authorList>
    </citation>
    <scope>NUCLEOTIDE SEQUENCE [LARGE SCALE GENOMIC DNA]</scope>
    <source>
        <strain evidence="1 2">KLE1738</strain>
    </source>
</reference>
<evidence type="ECO:0000313" key="1">
    <source>
        <dbReference type="EMBL" id="RFT07647.1"/>
    </source>
</evidence>
<dbReference type="AlphaFoldDB" id="A0A3E2B6I6"/>
<evidence type="ECO:0008006" key="3">
    <source>
        <dbReference type="Google" id="ProtNLM"/>
    </source>
</evidence>
<organism evidence="1 2">
    <name type="scientific">Evtepia gabavorous</name>
    <dbReference type="NCBI Taxonomy" id="2211183"/>
    <lineage>
        <taxon>Bacteria</taxon>
        <taxon>Bacillati</taxon>
        <taxon>Bacillota</taxon>
        <taxon>Clostridia</taxon>
        <taxon>Eubacteriales</taxon>
        <taxon>Evtepia</taxon>
    </lineage>
</organism>
<comment type="caution">
    <text evidence="1">The sequence shown here is derived from an EMBL/GenBank/DDBJ whole genome shotgun (WGS) entry which is preliminary data.</text>
</comment>
<sequence length="245" mass="27926">MLRAAHTGRPAFEAQFLLTEEQLGSFWASLLPKLPRYEACKPWPNWLFQTVDGLSQIACFFSGEGSPAQLDALQNALNSHWRAYPILQPDRAALEAAVRRWDFSENEWICRDLLIAAFPDTVGRWTVEELLKMDTMELLLETGEQDPNTAIQMMKLLLDTAEEHLQETEAAEQLLGNDLYDFCQNESIQPKLLAQLKQDDRLARQLFQSAYADSPQEELIAACDRLGEQTLKAHLQTLLDQNPFC</sequence>
<protein>
    <recommendedName>
        <fullName evidence="3">DUF4123 domain-containing protein</fullName>
    </recommendedName>
</protein>
<evidence type="ECO:0000313" key="2">
    <source>
        <dbReference type="Proteomes" id="UP000260649"/>
    </source>
</evidence>
<proteinExistence type="predicted"/>